<dbReference type="Pfam" id="PF01473">
    <property type="entry name" value="Choline_bind_1"/>
    <property type="match status" value="2"/>
</dbReference>
<feature type="repeat" description="Cell wall-binding" evidence="2">
    <location>
        <begin position="277"/>
        <end position="296"/>
    </location>
</feature>
<accession>A0A133ZZK3</accession>
<feature type="repeat" description="Cell wall-binding" evidence="2">
    <location>
        <begin position="341"/>
        <end position="361"/>
    </location>
</feature>
<organism evidence="4 5">
    <name type="scientific">Lachnoanaerobaculum saburreum</name>
    <dbReference type="NCBI Taxonomy" id="467210"/>
    <lineage>
        <taxon>Bacteria</taxon>
        <taxon>Bacillati</taxon>
        <taxon>Bacillota</taxon>
        <taxon>Clostridia</taxon>
        <taxon>Lachnospirales</taxon>
        <taxon>Lachnospiraceae</taxon>
        <taxon>Lachnoanaerobaculum</taxon>
    </lineage>
</organism>
<dbReference type="PATRIC" id="fig|467210.3.peg.314"/>
<dbReference type="InterPro" id="IPR018337">
    <property type="entry name" value="Cell_wall/Cho-bd_repeat"/>
</dbReference>
<proteinExistence type="predicted"/>
<keyword evidence="1" id="KW-0677">Repeat</keyword>
<keyword evidence="3" id="KW-0732">Signal</keyword>
<gene>
    <name evidence="4" type="ORF">HMPREF1866_00319</name>
</gene>
<protein>
    <submittedName>
        <fullName evidence="4">Cell wall-binding repeat protein</fullName>
    </submittedName>
</protein>
<dbReference type="Gene3D" id="2.10.270.10">
    <property type="entry name" value="Cholin Binding"/>
    <property type="match status" value="2"/>
</dbReference>
<feature type="repeat" description="Cell wall-binding" evidence="2">
    <location>
        <begin position="297"/>
        <end position="316"/>
    </location>
</feature>
<dbReference type="AlphaFoldDB" id="A0A133ZZK3"/>
<evidence type="ECO:0000256" key="2">
    <source>
        <dbReference type="PROSITE-ProRule" id="PRU00591"/>
    </source>
</evidence>
<evidence type="ECO:0000256" key="1">
    <source>
        <dbReference type="ARBA" id="ARBA00022737"/>
    </source>
</evidence>
<evidence type="ECO:0000313" key="4">
    <source>
        <dbReference type="EMBL" id="KXB60868.1"/>
    </source>
</evidence>
<dbReference type="EMBL" id="LSDA01000010">
    <property type="protein sequence ID" value="KXB60868.1"/>
    <property type="molecule type" value="Genomic_DNA"/>
</dbReference>
<dbReference type="OrthoDB" id="1935808at2"/>
<feature type="chain" id="PRO_5007461251" evidence="3">
    <location>
        <begin position="26"/>
        <end position="401"/>
    </location>
</feature>
<feature type="signal peptide" evidence="3">
    <location>
        <begin position="1"/>
        <end position="25"/>
    </location>
</feature>
<dbReference type="SUPFAM" id="SSF69360">
    <property type="entry name" value="Cell wall binding repeat"/>
    <property type="match status" value="1"/>
</dbReference>
<keyword evidence="5" id="KW-1185">Reference proteome</keyword>
<dbReference type="RefSeq" id="WP_060930303.1">
    <property type="nucleotide sequence ID" value="NZ_KQ959775.1"/>
</dbReference>
<evidence type="ECO:0000313" key="5">
    <source>
        <dbReference type="Proteomes" id="UP000070394"/>
    </source>
</evidence>
<dbReference type="STRING" id="467210.HMPREF1866_00319"/>
<reference evidence="5" key="1">
    <citation type="submission" date="2016-01" db="EMBL/GenBank/DDBJ databases">
        <authorList>
            <person name="Mitreva M."/>
            <person name="Pepin K.H."/>
            <person name="Mihindukulasuriya K.A."/>
            <person name="Fulton R."/>
            <person name="Fronick C."/>
            <person name="O'Laughlin M."/>
            <person name="Miner T."/>
            <person name="Herter B."/>
            <person name="Rosa B.A."/>
            <person name="Cordes M."/>
            <person name="Tomlinson C."/>
            <person name="Wollam A."/>
            <person name="Palsikar V.B."/>
            <person name="Mardis E.R."/>
            <person name="Wilson R.K."/>
        </authorList>
    </citation>
    <scope>NUCLEOTIDE SEQUENCE [LARGE SCALE GENOMIC DNA]</scope>
    <source>
        <strain evidence="5">DNF00896</strain>
    </source>
</reference>
<name>A0A133ZZK3_9FIRM</name>
<dbReference type="Proteomes" id="UP000070394">
    <property type="component" value="Unassembled WGS sequence"/>
</dbReference>
<comment type="caution">
    <text evidence="4">The sequence shown here is derived from an EMBL/GenBank/DDBJ whole genome shotgun (WGS) entry which is preliminary data.</text>
</comment>
<dbReference type="PROSITE" id="PS51170">
    <property type="entry name" value="CW"/>
    <property type="match status" value="3"/>
</dbReference>
<evidence type="ECO:0000256" key="3">
    <source>
        <dbReference type="SAM" id="SignalP"/>
    </source>
</evidence>
<dbReference type="Pfam" id="PF19127">
    <property type="entry name" value="Choline_bind_3"/>
    <property type="match status" value="2"/>
</dbReference>
<sequence>MRLAKKLAIFGTVLVCSFAAMPVYAANKTISSVGIKVNTDLDIGDNTDTLSINYGGNSGGDINVYTASDRFNVVDAEITSGKKRLNIGDEIKLKITLEPASDYSFKGTYSSSNISVTGGKYLSSSKKDGDLVVAVKLNPIKGTYEQPEDVEWKDSGIGIAKWDEPSGTSGYYELILLRGSTQVTKVENYKGNSYSFRNDMTQKGTYKFKIRTVSHGDDYGRSSDWVTSDEFYLDESNVSKGNNNSSNQGGNGVGNNVGWNKSGDTWYFRFPDGSLKTNGWEYIGDKWYLFDDTGRMLTGWQKRDGEYYYLNSSGQMTMGWQQSNGKWYYLNAEVPRGKMLSNTWLHSSDGKYYYLDSNGAMCEKWTQISGNWYYFYPGSGFMATNTTIDSFRLGANGAWIR</sequence>